<evidence type="ECO:0000256" key="5">
    <source>
        <dbReference type="ARBA" id="ARBA00022734"/>
    </source>
</evidence>
<feature type="compositionally biased region" description="Basic and acidic residues" evidence="15">
    <location>
        <begin position="229"/>
        <end position="252"/>
    </location>
</feature>
<feature type="compositionally biased region" description="Basic and acidic residues" evidence="15">
    <location>
        <begin position="357"/>
        <end position="370"/>
    </location>
</feature>
<dbReference type="Proteomes" id="UP001054902">
    <property type="component" value="Unassembled WGS sequence"/>
</dbReference>
<feature type="binding site" evidence="12">
    <location>
        <position position="127"/>
    </location>
    <ligand>
        <name>an alpha-D-glucoside</name>
        <dbReference type="ChEBI" id="CHEBI:22390"/>
    </ligand>
</feature>
<evidence type="ECO:0000256" key="4">
    <source>
        <dbReference type="ARBA" id="ARBA00022729"/>
    </source>
</evidence>
<feature type="binding site" evidence="12">
    <location>
        <position position="108"/>
    </location>
    <ligand>
        <name>an alpha-D-glucoside</name>
        <dbReference type="ChEBI" id="CHEBI:22390"/>
    </ligand>
</feature>
<dbReference type="PRINTS" id="PR00626">
    <property type="entry name" value="CALRETICULIN"/>
</dbReference>
<keyword evidence="6" id="KW-0677">Repeat</keyword>
<dbReference type="PANTHER" id="PTHR11073">
    <property type="entry name" value="CALRETICULIN AND CALNEXIN"/>
    <property type="match status" value="1"/>
</dbReference>
<evidence type="ECO:0000256" key="7">
    <source>
        <dbReference type="ARBA" id="ARBA00022824"/>
    </source>
</evidence>
<dbReference type="PROSITE" id="PS00803">
    <property type="entry name" value="CALRETICULIN_1"/>
    <property type="match status" value="1"/>
</dbReference>
<dbReference type="SUPFAM" id="SSF49899">
    <property type="entry name" value="Concanavalin A-like lectins/glucanases"/>
    <property type="match status" value="1"/>
</dbReference>
<dbReference type="GO" id="GO:0006457">
    <property type="term" value="P:protein folding"/>
    <property type="evidence" value="ECO:0007669"/>
    <property type="project" value="InterPro"/>
</dbReference>
<feature type="region of interest" description="Disordered" evidence="15">
    <location>
        <begin position="357"/>
        <end position="392"/>
    </location>
</feature>
<feature type="region of interest" description="Disordered" evidence="15">
    <location>
        <begin position="202"/>
        <end position="276"/>
    </location>
</feature>
<feature type="chain" id="PRO_5041773563" description="Calreticulin" evidence="14">
    <location>
        <begin position="18"/>
        <end position="392"/>
    </location>
</feature>
<dbReference type="GO" id="GO:0051082">
    <property type="term" value="F:unfolded protein binding"/>
    <property type="evidence" value="ECO:0007669"/>
    <property type="project" value="InterPro"/>
</dbReference>
<dbReference type="Gene3D" id="2.10.250.10">
    <property type="entry name" value="Calreticulin/calnexin, P domain"/>
    <property type="match status" value="1"/>
</dbReference>
<dbReference type="Pfam" id="PF00262">
    <property type="entry name" value="Calreticulin"/>
    <property type="match status" value="2"/>
</dbReference>
<dbReference type="GO" id="GO:0005509">
    <property type="term" value="F:calcium ion binding"/>
    <property type="evidence" value="ECO:0007669"/>
    <property type="project" value="InterPro"/>
</dbReference>
<protein>
    <recommendedName>
        <fullName evidence="11">Calreticulin</fullName>
    </recommendedName>
</protein>
<dbReference type="GO" id="GO:0005788">
    <property type="term" value="C:endoplasmic reticulum lumen"/>
    <property type="evidence" value="ECO:0007669"/>
    <property type="project" value="UniProtKB-SubCell"/>
</dbReference>
<evidence type="ECO:0000256" key="8">
    <source>
        <dbReference type="ARBA" id="ARBA00022833"/>
    </source>
</evidence>
<dbReference type="GO" id="GO:0036503">
    <property type="term" value="P:ERAD pathway"/>
    <property type="evidence" value="ECO:0007669"/>
    <property type="project" value="TreeGrafter"/>
</dbReference>
<dbReference type="InterPro" id="IPR001580">
    <property type="entry name" value="Calret/calnex"/>
</dbReference>
<evidence type="ECO:0000256" key="10">
    <source>
        <dbReference type="ARBA" id="ARBA00023186"/>
    </source>
</evidence>
<dbReference type="AlphaFoldDB" id="A0AAD3CG54"/>
<keyword evidence="4 14" id="KW-0732">Signal</keyword>
<reference evidence="16 17" key="1">
    <citation type="journal article" date="2021" name="Sci. Rep.">
        <title>The genome of the diatom Chaetoceros tenuissimus carries an ancient integrated fragment of an extant virus.</title>
        <authorList>
            <person name="Hongo Y."/>
            <person name="Kimura K."/>
            <person name="Takaki Y."/>
            <person name="Yoshida Y."/>
            <person name="Baba S."/>
            <person name="Kobayashi G."/>
            <person name="Nagasaki K."/>
            <person name="Hano T."/>
            <person name="Tomaru Y."/>
        </authorList>
    </citation>
    <scope>NUCLEOTIDE SEQUENCE [LARGE SCALE GENOMIC DNA]</scope>
    <source>
        <strain evidence="16 17">NIES-3715</strain>
    </source>
</reference>
<evidence type="ECO:0000256" key="6">
    <source>
        <dbReference type="ARBA" id="ARBA00022737"/>
    </source>
</evidence>
<evidence type="ECO:0000256" key="15">
    <source>
        <dbReference type="SAM" id="MobiDB-lite"/>
    </source>
</evidence>
<comment type="subcellular location">
    <subcellularLocation>
        <location evidence="1 11">Endoplasmic reticulum lumen</location>
    </subcellularLocation>
</comment>
<evidence type="ECO:0000256" key="1">
    <source>
        <dbReference type="ARBA" id="ARBA00004319"/>
    </source>
</evidence>
<dbReference type="PROSITE" id="PS00805">
    <property type="entry name" value="CALRETICULIN_REPEAT"/>
    <property type="match status" value="1"/>
</dbReference>
<dbReference type="EMBL" id="BLLK01000020">
    <property type="protein sequence ID" value="GFH45206.1"/>
    <property type="molecule type" value="Genomic_DNA"/>
</dbReference>
<dbReference type="PIRSF" id="PIRSF002356">
    <property type="entry name" value="Calreticulin"/>
    <property type="match status" value="1"/>
</dbReference>
<keyword evidence="17" id="KW-1185">Reference proteome</keyword>
<feature type="signal peptide" evidence="14">
    <location>
        <begin position="1"/>
        <end position="17"/>
    </location>
</feature>
<dbReference type="Gene3D" id="2.60.120.200">
    <property type="match status" value="1"/>
</dbReference>
<dbReference type="GO" id="GO:0005789">
    <property type="term" value="C:endoplasmic reticulum membrane"/>
    <property type="evidence" value="ECO:0007669"/>
    <property type="project" value="TreeGrafter"/>
</dbReference>
<evidence type="ECO:0000256" key="12">
    <source>
        <dbReference type="PIRSR" id="PIRSR002356-1"/>
    </source>
</evidence>
<organism evidence="16 17">
    <name type="scientific">Chaetoceros tenuissimus</name>
    <dbReference type="NCBI Taxonomy" id="426638"/>
    <lineage>
        <taxon>Eukaryota</taxon>
        <taxon>Sar</taxon>
        <taxon>Stramenopiles</taxon>
        <taxon>Ochrophyta</taxon>
        <taxon>Bacillariophyta</taxon>
        <taxon>Coscinodiscophyceae</taxon>
        <taxon>Chaetocerotophycidae</taxon>
        <taxon>Chaetocerotales</taxon>
        <taxon>Chaetocerotaceae</taxon>
        <taxon>Chaetoceros</taxon>
    </lineage>
</organism>
<dbReference type="FunFam" id="2.60.120.200:FF:000018">
    <property type="entry name" value="Calreticulin 1b"/>
    <property type="match status" value="1"/>
</dbReference>
<proteinExistence type="inferred from homology"/>
<dbReference type="FunFam" id="2.10.250.10:FF:000002">
    <property type="entry name" value="Calreticulin"/>
    <property type="match status" value="1"/>
</dbReference>
<dbReference type="InterPro" id="IPR013320">
    <property type="entry name" value="ConA-like_dom_sf"/>
</dbReference>
<keyword evidence="8" id="KW-0862">Zinc</keyword>
<evidence type="ECO:0000256" key="2">
    <source>
        <dbReference type="ARBA" id="ARBA00010983"/>
    </source>
</evidence>
<dbReference type="SUPFAM" id="SSF63887">
    <property type="entry name" value="P-domain of calnexin/calreticulin"/>
    <property type="match status" value="1"/>
</dbReference>
<keyword evidence="3" id="KW-0479">Metal-binding</keyword>
<keyword evidence="9" id="KW-0106">Calcium</keyword>
<dbReference type="InterPro" id="IPR018124">
    <property type="entry name" value="Calret/calnex_CS"/>
</dbReference>
<dbReference type="InterPro" id="IPR009033">
    <property type="entry name" value="Calreticulin/calnexin_P_dom_sf"/>
</dbReference>
<evidence type="ECO:0000256" key="3">
    <source>
        <dbReference type="ARBA" id="ARBA00022723"/>
    </source>
</evidence>
<evidence type="ECO:0000256" key="13">
    <source>
        <dbReference type="PIRSR" id="PIRSR002356-3"/>
    </source>
</evidence>
<evidence type="ECO:0000256" key="11">
    <source>
        <dbReference type="PIRNR" id="PIRNR002356"/>
    </source>
</evidence>
<feature type="disulfide bond" evidence="13">
    <location>
        <begin position="102"/>
        <end position="136"/>
    </location>
</feature>
<keyword evidence="10 11" id="KW-0143">Chaperone</keyword>
<feature type="binding site" evidence="12">
    <location>
        <position position="106"/>
    </location>
    <ligand>
        <name>an alpha-D-glucoside</name>
        <dbReference type="ChEBI" id="CHEBI:22390"/>
    </ligand>
</feature>
<comment type="similarity">
    <text evidence="2 11 14">Belongs to the calreticulin family.</text>
</comment>
<keyword evidence="5" id="KW-0430">Lectin</keyword>
<dbReference type="PANTHER" id="PTHR11073:SF2">
    <property type="entry name" value="CALRETICULIN"/>
    <property type="match status" value="1"/>
</dbReference>
<keyword evidence="13" id="KW-1015">Disulfide bond</keyword>
<dbReference type="GO" id="GO:0030246">
    <property type="term" value="F:carbohydrate binding"/>
    <property type="evidence" value="ECO:0007669"/>
    <property type="project" value="UniProtKB-KW"/>
</dbReference>
<dbReference type="InterPro" id="IPR009169">
    <property type="entry name" value="Calreticulin"/>
</dbReference>
<sequence>MKFSLFAAAALAVPTAAEIYLKEQFNDNAWSDRWTISSEWKSDLGAWKHTEGKYYGDASDKGIQTSEDARFYGISAALTKPFKSDKDLVIQYTVKHEQDIDCGGAYIKLLPFSSDFESKKFGGETPYSVMFGPDICGSNKRTHVILHSDAKNDNLLINNDIPCEKDNFSHLYTLHLKTDNTFEVFVDNKSVRKGKLEDEFDFLEPEEIEDPNASKPEDWVDSHVMPDPTDVKPEGYDDIPKEIADPDAKKPEDWDDEDDGEWEPPMIDNPDYKGPWTPKMIDNPDYKGEWKHPMIPNPDYKYNDKMYAVCPEAGCTHVGFEIWQVLSGTMFDDIIVTDSLEEAQAFAQETFFKKKDGERAMYDEQNKGSDDEPEEDMMDDDYDDMDGFGDEF</sequence>
<feature type="binding site" evidence="12">
    <location>
        <position position="134"/>
    </location>
    <ligand>
        <name>an alpha-D-glucoside</name>
        <dbReference type="ChEBI" id="CHEBI:22390"/>
    </ligand>
</feature>
<evidence type="ECO:0000256" key="14">
    <source>
        <dbReference type="RuleBase" id="RU362126"/>
    </source>
</evidence>
<evidence type="ECO:0000313" key="17">
    <source>
        <dbReference type="Proteomes" id="UP001054902"/>
    </source>
</evidence>
<name>A0AAD3CG54_9STRA</name>
<keyword evidence="7 11" id="KW-0256">Endoplasmic reticulum</keyword>
<evidence type="ECO:0000313" key="16">
    <source>
        <dbReference type="EMBL" id="GFH45206.1"/>
    </source>
</evidence>
<evidence type="ECO:0000256" key="9">
    <source>
        <dbReference type="ARBA" id="ARBA00022837"/>
    </source>
</evidence>
<feature type="compositionally biased region" description="Acidic residues" evidence="15">
    <location>
        <begin position="371"/>
        <end position="392"/>
    </location>
</feature>
<comment type="caution">
    <text evidence="16">The sequence shown here is derived from an EMBL/GenBank/DDBJ whole genome shotgun (WGS) entry which is preliminary data.</text>
</comment>
<feature type="compositionally biased region" description="Acidic residues" evidence="15">
    <location>
        <begin position="253"/>
        <end position="262"/>
    </location>
</feature>
<feature type="binding site" evidence="12">
    <location>
        <position position="321"/>
    </location>
    <ligand>
        <name>an alpha-D-glucoside</name>
        <dbReference type="ChEBI" id="CHEBI:22390"/>
    </ligand>
</feature>
<accession>A0AAD3CG54</accession>
<dbReference type="PROSITE" id="PS00804">
    <property type="entry name" value="CALRETICULIN_2"/>
    <property type="match status" value="1"/>
</dbReference>
<gene>
    <name evidence="16" type="ORF">CTEN210_01680</name>
</gene>